<protein>
    <submittedName>
        <fullName evidence="1">Uncharacterized protein</fullName>
    </submittedName>
</protein>
<sequence>MTARETADGAEHLLMGETHAAHLDAGAGDILLFTRWRKEIEGALGQVKRVLIVLRHISGFEVFSFQQFIINQPQQCGLSRAVVADNTDMFSAVHIEFDIL</sequence>
<accession>A0A645F203</accession>
<name>A0A645F203_9ZZZZ</name>
<gene>
    <name evidence="1" type="ORF">SDC9_155617</name>
</gene>
<organism evidence="1">
    <name type="scientific">bioreactor metagenome</name>
    <dbReference type="NCBI Taxonomy" id="1076179"/>
    <lineage>
        <taxon>unclassified sequences</taxon>
        <taxon>metagenomes</taxon>
        <taxon>ecological metagenomes</taxon>
    </lineage>
</organism>
<proteinExistence type="predicted"/>
<evidence type="ECO:0000313" key="1">
    <source>
        <dbReference type="EMBL" id="MPN08335.1"/>
    </source>
</evidence>
<reference evidence="1" key="1">
    <citation type="submission" date="2019-08" db="EMBL/GenBank/DDBJ databases">
        <authorList>
            <person name="Kucharzyk K."/>
            <person name="Murdoch R.W."/>
            <person name="Higgins S."/>
            <person name="Loffler F."/>
        </authorList>
    </citation>
    <scope>NUCLEOTIDE SEQUENCE</scope>
</reference>
<dbReference type="EMBL" id="VSSQ01054372">
    <property type="protein sequence ID" value="MPN08335.1"/>
    <property type="molecule type" value="Genomic_DNA"/>
</dbReference>
<comment type="caution">
    <text evidence="1">The sequence shown here is derived from an EMBL/GenBank/DDBJ whole genome shotgun (WGS) entry which is preliminary data.</text>
</comment>
<dbReference type="AlphaFoldDB" id="A0A645F203"/>